<keyword evidence="2" id="KW-1185">Reference proteome</keyword>
<evidence type="ECO:0000313" key="1">
    <source>
        <dbReference type="EMBL" id="KAI3698557.1"/>
    </source>
</evidence>
<accession>A0ACB8ZKQ7</accession>
<organism evidence="1 2">
    <name type="scientific">Cichorium intybus</name>
    <name type="common">Chicory</name>
    <dbReference type="NCBI Taxonomy" id="13427"/>
    <lineage>
        <taxon>Eukaryota</taxon>
        <taxon>Viridiplantae</taxon>
        <taxon>Streptophyta</taxon>
        <taxon>Embryophyta</taxon>
        <taxon>Tracheophyta</taxon>
        <taxon>Spermatophyta</taxon>
        <taxon>Magnoliopsida</taxon>
        <taxon>eudicotyledons</taxon>
        <taxon>Gunneridae</taxon>
        <taxon>Pentapetalae</taxon>
        <taxon>asterids</taxon>
        <taxon>campanulids</taxon>
        <taxon>Asterales</taxon>
        <taxon>Asteraceae</taxon>
        <taxon>Cichorioideae</taxon>
        <taxon>Cichorieae</taxon>
        <taxon>Cichoriinae</taxon>
        <taxon>Cichorium</taxon>
    </lineage>
</organism>
<sequence length="95" mass="10783">MDKDFPQLVLKSLKVKDARKIDVNLVLKDHSCSMKWNNRWNLPDFGLILCIPDFGERSCAETKAGQESSKHSSAVFSFVVFFFFFSSSLCVCPAE</sequence>
<evidence type="ECO:0000313" key="2">
    <source>
        <dbReference type="Proteomes" id="UP001055811"/>
    </source>
</evidence>
<proteinExistence type="predicted"/>
<protein>
    <submittedName>
        <fullName evidence="1">Uncharacterized protein</fullName>
    </submittedName>
</protein>
<reference evidence="2" key="1">
    <citation type="journal article" date="2022" name="Mol. Ecol. Resour.">
        <title>The genomes of chicory, endive, great burdock and yacon provide insights into Asteraceae palaeo-polyploidization history and plant inulin production.</title>
        <authorList>
            <person name="Fan W."/>
            <person name="Wang S."/>
            <person name="Wang H."/>
            <person name="Wang A."/>
            <person name="Jiang F."/>
            <person name="Liu H."/>
            <person name="Zhao H."/>
            <person name="Xu D."/>
            <person name="Zhang Y."/>
        </authorList>
    </citation>
    <scope>NUCLEOTIDE SEQUENCE [LARGE SCALE GENOMIC DNA]</scope>
    <source>
        <strain evidence="2">cv. Punajuju</strain>
    </source>
</reference>
<name>A0ACB8ZKQ7_CICIN</name>
<gene>
    <name evidence="1" type="ORF">L2E82_42195</name>
</gene>
<dbReference type="EMBL" id="CM042016">
    <property type="protein sequence ID" value="KAI3698557.1"/>
    <property type="molecule type" value="Genomic_DNA"/>
</dbReference>
<comment type="caution">
    <text evidence="1">The sequence shown here is derived from an EMBL/GenBank/DDBJ whole genome shotgun (WGS) entry which is preliminary data.</text>
</comment>
<reference evidence="1 2" key="2">
    <citation type="journal article" date="2022" name="Mol. Ecol. Resour.">
        <title>The genomes of chicory, endive, great burdock and yacon provide insights into Asteraceae paleo-polyploidization history and plant inulin production.</title>
        <authorList>
            <person name="Fan W."/>
            <person name="Wang S."/>
            <person name="Wang H."/>
            <person name="Wang A."/>
            <person name="Jiang F."/>
            <person name="Liu H."/>
            <person name="Zhao H."/>
            <person name="Xu D."/>
            <person name="Zhang Y."/>
        </authorList>
    </citation>
    <scope>NUCLEOTIDE SEQUENCE [LARGE SCALE GENOMIC DNA]</scope>
    <source>
        <strain evidence="2">cv. Punajuju</strain>
        <tissue evidence="1">Leaves</tissue>
    </source>
</reference>
<dbReference type="Proteomes" id="UP001055811">
    <property type="component" value="Linkage Group LG08"/>
</dbReference>